<dbReference type="PANTHER" id="PTHR38522:SF2">
    <property type="entry name" value="PLASMA MEMBRANE-ASSOCIATED CATION-BINDING PROTEIN 1"/>
    <property type="match status" value="1"/>
</dbReference>
<keyword evidence="3" id="KW-1185">Reference proteome</keyword>
<dbReference type="GO" id="GO:0005886">
    <property type="term" value="C:plasma membrane"/>
    <property type="evidence" value="ECO:0007669"/>
    <property type="project" value="InterPro"/>
</dbReference>
<dbReference type="EMBL" id="OOIL02006581">
    <property type="protein sequence ID" value="VFQ98332.1"/>
    <property type="molecule type" value="Genomic_DNA"/>
</dbReference>
<dbReference type="Proteomes" id="UP000595140">
    <property type="component" value="Unassembled WGS sequence"/>
</dbReference>
<feature type="compositionally biased region" description="Basic and acidic residues" evidence="1">
    <location>
        <begin position="139"/>
        <end position="159"/>
    </location>
</feature>
<proteinExistence type="predicted"/>
<feature type="region of interest" description="Disordered" evidence="1">
    <location>
        <begin position="139"/>
        <end position="209"/>
    </location>
</feature>
<evidence type="ECO:0000313" key="3">
    <source>
        <dbReference type="Proteomes" id="UP000595140"/>
    </source>
</evidence>
<name>A0A484NAX6_9ASTE</name>
<organism evidence="2 3">
    <name type="scientific">Cuscuta campestris</name>
    <dbReference type="NCBI Taxonomy" id="132261"/>
    <lineage>
        <taxon>Eukaryota</taxon>
        <taxon>Viridiplantae</taxon>
        <taxon>Streptophyta</taxon>
        <taxon>Embryophyta</taxon>
        <taxon>Tracheophyta</taxon>
        <taxon>Spermatophyta</taxon>
        <taxon>Magnoliopsida</taxon>
        <taxon>eudicotyledons</taxon>
        <taxon>Gunneridae</taxon>
        <taxon>Pentapetalae</taxon>
        <taxon>asterids</taxon>
        <taxon>lamiids</taxon>
        <taxon>Solanales</taxon>
        <taxon>Convolvulaceae</taxon>
        <taxon>Cuscuteae</taxon>
        <taxon>Cuscuta</taxon>
        <taxon>Cuscuta subgen. Grammica</taxon>
        <taxon>Cuscuta sect. Cleistogrammica</taxon>
    </lineage>
</organism>
<dbReference type="OrthoDB" id="1933409at2759"/>
<feature type="compositionally biased region" description="Basic and acidic residues" evidence="1">
    <location>
        <begin position="194"/>
        <end position="209"/>
    </location>
</feature>
<evidence type="ECO:0000256" key="1">
    <source>
        <dbReference type="SAM" id="MobiDB-lite"/>
    </source>
</evidence>
<gene>
    <name evidence="2" type="ORF">CCAM_LOCUS40108</name>
</gene>
<dbReference type="PANTHER" id="PTHR38522">
    <property type="entry name" value="PLASMA MEMBRANE-ASSOCIATED CATION-BINDING PROTEIN 1"/>
    <property type="match status" value="1"/>
</dbReference>
<evidence type="ECO:0000313" key="2">
    <source>
        <dbReference type="EMBL" id="VFQ98332.1"/>
    </source>
</evidence>
<dbReference type="Pfam" id="PF05558">
    <property type="entry name" value="DREPP"/>
    <property type="match status" value="1"/>
</dbReference>
<feature type="compositionally biased region" description="Low complexity" evidence="1">
    <location>
        <begin position="170"/>
        <end position="193"/>
    </location>
</feature>
<dbReference type="AlphaFoldDB" id="A0A484NAX6"/>
<sequence>MNYWKSKVLPKIKKVFDTKGGAVKKAAAAAEASSAFDDSKEQYAKELEEKRTELEPKVIEIFEASSAQIKILIKEPTKNIAGLKKNSAAVQKFLDELVNIDFPGSKPVSEASSKLGPAYVSGPVIFIFEKVAVLIPEEKKKENDGLPTEAKADSGDAKAGEVVVEEDSKAAASPPVVEAAPASEPATAAAAEPPKVEEKQATVDEPTKA</sequence>
<protein>
    <recommendedName>
        <fullName evidence="4">Plasma membrane-associated cation-binding protein 1</fullName>
    </recommendedName>
</protein>
<reference evidence="2 3" key="1">
    <citation type="submission" date="2018-04" db="EMBL/GenBank/DDBJ databases">
        <authorList>
            <person name="Vogel A."/>
        </authorList>
    </citation>
    <scope>NUCLEOTIDE SEQUENCE [LARGE SCALE GENOMIC DNA]</scope>
</reference>
<evidence type="ECO:0008006" key="4">
    <source>
        <dbReference type="Google" id="ProtNLM"/>
    </source>
</evidence>
<dbReference type="InterPro" id="IPR008469">
    <property type="entry name" value="DREPP"/>
</dbReference>
<accession>A0A484NAX6</accession>